<keyword evidence="5" id="KW-1185">Reference proteome</keyword>
<protein>
    <recommendedName>
        <fullName evidence="3">Peptidase S8/S53 domain-containing protein</fullName>
    </recommendedName>
</protein>
<evidence type="ECO:0000256" key="2">
    <source>
        <dbReference type="ARBA" id="ARBA00022729"/>
    </source>
</evidence>
<evidence type="ECO:0000313" key="4">
    <source>
        <dbReference type="EMBL" id="CAD6220732.1"/>
    </source>
</evidence>
<comment type="similarity">
    <text evidence="1">Belongs to the peptidase S8 family.</text>
</comment>
<comment type="caution">
    <text evidence="4">The sequence shown here is derived from an EMBL/GenBank/DDBJ whole genome shotgun (WGS) entry which is preliminary data.</text>
</comment>
<dbReference type="Gene3D" id="3.40.50.200">
    <property type="entry name" value="Peptidase S8/S53 domain"/>
    <property type="match status" value="1"/>
</dbReference>
<accession>A0A811NG90</accession>
<dbReference type="AlphaFoldDB" id="A0A811NG90"/>
<keyword evidence="2" id="KW-0732">Signal</keyword>
<dbReference type="GO" id="GO:0004252">
    <property type="term" value="F:serine-type endopeptidase activity"/>
    <property type="evidence" value="ECO:0007669"/>
    <property type="project" value="InterPro"/>
</dbReference>
<proteinExistence type="inferred from homology"/>
<feature type="domain" description="Peptidase S8/S53" evidence="3">
    <location>
        <begin position="31"/>
        <end position="111"/>
    </location>
</feature>
<name>A0A811NG90_9POAL</name>
<dbReference type="InterPro" id="IPR045051">
    <property type="entry name" value="SBT"/>
</dbReference>
<dbReference type="OrthoDB" id="4803627at2759"/>
<reference evidence="4" key="1">
    <citation type="submission" date="2020-10" db="EMBL/GenBank/DDBJ databases">
        <authorList>
            <person name="Han B."/>
            <person name="Lu T."/>
            <person name="Zhao Q."/>
            <person name="Huang X."/>
            <person name="Zhao Y."/>
        </authorList>
    </citation>
    <scope>NUCLEOTIDE SEQUENCE</scope>
</reference>
<gene>
    <name evidence="4" type="ORF">NCGR_LOCUS14164</name>
</gene>
<dbReference type="GO" id="GO:0006508">
    <property type="term" value="P:proteolysis"/>
    <property type="evidence" value="ECO:0007669"/>
    <property type="project" value="InterPro"/>
</dbReference>
<dbReference type="SUPFAM" id="SSF52743">
    <property type="entry name" value="Subtilisin-like"/>
    <property type="match status" value="1"/>
</dbReference>
<dbReference type="Proteomes" id="UP000604825">
    <property type="component" value="Unassembled WGS sequence"/>
</dbReference>
<dbReference type="InterPro" id="IPR036852">
    <property type="entry name" value="Peptidase_S8/S53_dom_sf"/>
</dbReference>
<organism evidence="4 5">
    <name type="scientific">Miscanthus lutarioriparius</name>
    <dbReference type="NCBI Taxonomy" id="422564"/>
    <lineage>
        <taxon>Eukaryota</taxon>
        <taxon>Viridiplantae</taxon>
        <taxon>Streptophyta</taxon>
        <taxon>Embryophyta</taxon>
        <taxon>Tracheophyta</taxon>
        <taxon>Spermatophyta</taxon>
        <taxon>Magnoliopsida</taxon>
        <taxon>Liliopsida</taxon>
        <taxon>Poales</taxon>
        <taxon>Poaceae</taxon>
        <taxon>PACMAD clade</taxon>
        <taxon>Panicoideae</taxon>
        <taxon>Andropogonodae</taxon>
        <taxon>Andropogoneae</taxon>
        <taxon>Saccharinae</taxon>
        <taxon>Miscanthus</taxon>
    </lineage>
</organism>
<dbReference type="PANTHER" id="PTHR10795">
    <property type="entry name" value="PROPROTEIN CONVERTASE SUBTILISIN/KEXIN"/>
    <property type="match status" value="1"/>
</dbReference>
<dbReference type="EMBL" id="CAJGYO010000003">
    <property type="protein sequence ID" value="CAD6220732.1"/>
    <property type="molecule type" value="Genomic_DNA"/>
</dbReference>
<dbReference type="Pfam" id="PF00082">
    <property type="entry name" value="Peptidase_S8"/>
    <property type="match status" value="1"/>
</dbReference>
<evidence type="ECO:0000313" key="5">
    <source>
        <dbReference type="Proteomes" id="UP000604825"/>
    </source>
</evidence>
<dbReference type="InterPro" id="IPR000209">
    <property type="entry name" value="Peptidase_S8/S53_dom"/>
</dbReference>
<sequence length="190" mass="19790">MTAPACRRWTRWPQQPHSIDRARQGGVPPRGCHDADILAAFDDAIADVDVISYSIGDVVPSQYFMDAGAMGSFHAKRRGVLTSAAAGNSGFDGGHVSDVAPWMLSVGASSIDRSSCEPQGLGGGSYKGKIVLCPADNGSLNDGTGPLMAGAAGAVIVGYYPNLALNVILPALMVTQDQFDEILAYMKSSS</sequence>
<evidence type="ECO:0000256" key="1">
    <source>
        <dbReference type="ARBA" id="ARBA00011073"/>
    </source>
</evidence>
<evidence type="ECO:0000259" key="3">
    <source>
        <dbReference type="Pfam" id="PF00082"/>
    </source>
</evidence>